<keyword evidence="10" id="KW-0676">Redox-active center</keyword>
<dbReference type="HOGENOM" id="CLU_1023330_0_0_1"/>
<dbReference type="VEuPathDB" id="FungiDB:LEMA_P005940.1"/>
<dbReference type="GO" id="GO:0016020">
    <property type="term" value="C:membrane"/>
    <property type="evidence" value="ECO:0007669"/>
    <property type="project" value="UniProtKB-SubCell"/>
</dbReference>
<dbReference type="Pfam" id="PF00070">
    <property type="entry name" value="Pyr_redox"/>
    <property type="match status" value="1"/>
</dbReference>
<dbReference type="GO" id="GO:0005739">
    <property type="term" value="C:mitochondrion"/>
    <property type="evidence" value="ECO:0007669"/>
    <property type="project" value="TreeGrafter"/>
</dbReference>
<dbReference type="Proteomes" id="UP000002668">
    <property type="component" value="Genome"/>
</dbReference>
<dbReference type="GO" id="GO:0045454">
    <property type="term" value="P:cell redox homeostasis"/>
    <property type="evidence" value="ECO:0007669"/>
    <property type="project" value="InterPro"/>
</dbReference>
<dbReference type="EMBL" id="FP929139">
    <property type="protein sequence ID" value="CBY01807.1"/>
    <property type="molecule type" value="Genomic_DNA"/>
</dbReference>
<keyword evidence="8" id="KW-0472">Membrane</keyword>
<proteinExistence type="inferred from homology"/>
<evidence type="ECO:0000313" key="13">
    <source>
        <dbReference type="Proteomes" id="UP000002668"/>
    </source>
</evidence>
<dbReference type="GO" id="GO:0006749">
    <property type="term" value="P:glutathione metabolic process"/>
    <property type="evidence" value="ECO:0007669"/>
    <property type="project" value="TreeGrafter"/>
</dbReference>
<dbReference type="eggNOG" id="KOG0405">
    <property type="taxonomic scope" value="Eukaryota"/>
</dbReference>
<dbReference type="InterPro" id="IPR036188">
    <property type="entry name" value="FAD/NAD-bd_sf"/>
</dbReference>
<evidence type="ECO:0000256" key="1">
    <source>
        <dbReference type="ARBA" id="ARBA00001974"/>
    </source>
</evidence>
<dbReference type="eggNOG" id="KOG0767">
    <property type="taxonomic scope" value="Eukaryota"/>
</dbReference>
<dbReference type="STRING" id="985895.E5AF18"/>
<evidence type="ECO:0000256" key="7">
    <source>
        <dbReference type="ARBA" id="ARBA00023002"/>
    </source>
</evidence>
<keyword evidence="6" id="KW-1133">Transmembrane helix</keyword>
<comment type="subcellular location">
    <subcellularLocation>
        <location evidence="2">Membrane</location>
    </subcellularLocation>
</comment>
<dbReference type="GO" id="GO:0004362">
    <property type="term" value="F:glutathione-disulfide reductase (NADPH) activity"/>
    <property type="evidence" value="ECO:0007669"/>
    <property type="project" value="TreeGrafter"/>
</dbReference>
<feature type="domain" description="Pyridine nucleotide-disulphide oxidoreductase N-terminal" evidence="11">
    <location>
        <begin position="67"/>
        <end position="104"/>
    </location>
</feature>
<evidence type="ECO:0000256" key="8">
    <source>
        <dbReference type="ARBA" id="ARBA00023136"/>
    </source>
</evidence>
<sequence length="272" mass="29133">MACTENDNPDTRGTCVNVGCVPKKAKRKAYVKRLSNVYKKNLGAAPGITLDGFFELDKQPGKVAVIAGYIAVEMVGMLHALRTETHLFIRHDQIFRTFDPMIQNGGTAECQRQRSKTGLPRTGVTATALGYGVQIMVGSEYGTRYKSLVYVASSASAKLIADVGLFAFETVKVGLQTAASPGNEGDVRYFGKTIITECISSYRGIYPLPMGSPDTGYGHEVFILLKHCSNDTAIAFAEGYLSGILGAVVSHPADATLSKLTAHHEQAMSAAS</sequence>
<evidence type="ECO:0000256" key="4">
    <source>
        <dbReference type="ARBA" id="ARBA00022692"/>
    </source>
</evidence>
<keyword evidence="5" id="KW-0999">Mitochondrion inner membrane</keyword>
<dbReference type="OrthoDB" id="5850342at2759"/>
<dbReference type="AlphaFoldDB" id="E5AF18"/>
<dbReference type="InParanoid" id="E5AF18"/>
<comment type="cofactor">
    <cofactor evidence="1">
        <name>FAD</name>
        <dbReference type="ChEBI" id="CHEBI:57692"/>
    </cofactor>
</comment>
<name>E5AF18_LEPMJ</name>
<keyword evidence="9" id="KW-1015">Disulfide bond</keyword>
<evidence type="ECO:0000256" key="10">
    <source>
        <dbReference type="ARBA" id="ARBA00023284"/>
    </source>
</evidence>
<keyword evidence="4" id="KW-0812">Transmembrane</keyword>
<dbReference type="SUPFAM" id="SSF103506">
    <property type="entry name" value="Mitochondrial carrier"/>
    <property type="match status" value="1"/>
</dbReference>
<keyword evidence="7" id="KW-0560">Oxidoreductase</keyword>
<dbReference type="InterPro" id="IPR023395">
    <property type="entry name" value="MCP_dom_sf"/>
</dbReference>
<evidence type="ECO:0000256" key="5">
    <source>
        <dbReference type="ARBA" id="ARBA00022792"/>
    </source>
</evidence>
<keyword evidence="5" id="KW-0496">Mitochondrion</keyword>
<protein>
    <recommendedName>
        <fullName evidence="11">Pyridine nucleotide-disulphide oxidoreductase N-terminal domain-containing protein</fullName>
    </recommendedName>
</protein>
<dbReference type="InterPro" id="IPR046952">
    <property type="entry name" value="GSHR/TRXR-like"/>
</dbReference>
<evidence type="ECO:0000256" key="2">
    <source>
        <dbReference type="ARBA" id="ARBA00004370"/>
    </source>
</evidence>
<evidence type="ECO:0000256" key="9">
    <source>
        <dbReference type="ARBA" id="ARBA00023157"/>
    </source>
</evidence>
<evidence type="ECO:0000313" key="12">
    <source>
        <dbReference type="EMBL" id="CBY01807.1"/>
    </source>
</evidence>
<dbReference type="InterPro" id="IPR039648">
    <property type="entry name" value="DHPH_N"/>
</dbReference>
<evidence type="ECO:0000256" key="6">
    <source>
        <dbReference type="ARBA" id="ARBA00022989"/>
    </source>
</evidence>
<dbReference type="PANTHER" id="PTHR42737">
    <property type="entry name" value="GLUTATHIONE REDUCTASE"/>
    <property type="match status" value="1"/>
</dbReference>
<dbReference type="SUPFAM" id="SSF51905">
    <property type="entry name" value="FAD/NAD(P)-binding domain"/>
    <property type="match status" value="1"/>
</dbReference>
<dbReference type="Gene3D" id="3.50.50.60">
    <property type="entry name" value="FAD/NAD(P)-binding domain"/>
    <property type="match status" value="1"/>
</dbReference>
<gene>
    <name evidence="12" type="ORF">LEMA_P005940.1</name>
</gene>
<comment type="similarity">
    <text evidence="3">Belongs to the class-I pyridine nucleotide-disulfide oxidoreductase family.</text>
</comment>
<dbReference type="PANTHER" id="PTHR42737:SF2">
    <property type="entry name" value="GLUTATHIONE REDUCTASE"/>
    <property type="match status" value="1"/>
</dbReference>
<reference evidence="13" key="1">
    <citation type="journal article" date="2011" name="Nat. Commun.">
        <title>Effector diversification within compartments of the Leptosphaeria maculans genome affected by Repeat-Induced Point mutations.</title>
        <authorList>
            <person name="Rouxel T."/>
            <person name="Grandaubert J."/>
            <person name="Hane J.K."/>
            <person name="Hoede C."/>
            <person name="van de Wouw A.P."/>
            <person name="Couloux A."/>
            <person name="Dominguez V."/>
            <person name="Anthouard V."/>
            <person name="Bally P."/>
            <person name="Bourras S."/>
            <person name="Cozijnsen A.J."/>
            <person name="Ciuffetti L.M."/>
            <person name="Degrave A."/>
            <person name="Dilmaghani A."/>
            <person name="Duret L."/>
            <person name="Fudal I."/>
            <person name="Goodwin S.B."/>
            <person name="Gout L."/>
            <person name="Glaser N."/>
            <person name="Linglin J."/>
            <person name="Kema G.H.J."/>
            <person name="Lapalu N."/>
            <person name="Lawrence C.B."/>
            <person name="May K."/>
            <person name="Meyer M."/>
            <person name="Ollivier B."/>
            <person name="Poulain J."/>
            <person name="Schoch C.L."/>
            <person name="Simon A."/>
            <person name="Spatafora J.W."/>
            <person name="Stachowiak A."/>
            <person name="Turgeon B.G."/>
            <person name="Tyler B.M."/>
            <person name="Vincent D."/>
            <person name="Weissenbach J."/>
            <person name="Amselem J."/>
            <person name="Quesneville H."/>
            <person name="Oliver R.P."/>
            <person name="Wincker P."/>
            <person name="Balesdent M.-H."/>
            <person name="Howlett B.J."/>
        </authorList>
    </citation>
    <scope>NUCLEOTIDE SEQUENCE [LARGE SCALE GENOMIC DNA]</scope>
    <source>
        <strain evidence="13">JN3 / isolate v23.1.3 / race Av1-4-5-6-7-8</strain>
    </source>
</reference>
<keyword evidence="13" id="KW-1185">Reference proteome</keyword>
<organism evidence="12 13">
    <name type="scientific">Leptosphaeria maculans (strain JN3 / isolate v23.1.3 / race Av1-4-5-6-7-8)</name>
    <name type="common">Blackleg fungus</name>
    <name type="synonym">Phoma lingam</name>
    <dbReference type="NCBI Taxonomy" id="985895"/>
    <lineage>
        <taxon>Eukaryota</taxon>
        <taxon>Fungi</taxon>
        <taxon>Dikarya</taxon>
        <taxon>Ascomycota</taxon>
        <taxon>Pezizomycotina</taxon>
        <taxon>Dothideomycetes</taxon>
        <taxon>Pleosporomycetidae</taxon>
        <taxon>Pleosporales</taxon>
        <taxon>Pleosporineae</taxon>
        <taxon>Leptosphaeriaceae</taxon>
        <taxon>Plenodomus</taxon>
        <taxon>Plenodomus lingam/Leptosphaeria maculans species complex</taxon>
    </lineage>
</organism>
<accession>E5AF18</accession>
<dbReference type="GO" id="GO:0005829">
    <property type="term" value="C:cytosol"/>
    <property type="evidence" value="ECO:0007669"/>
    <property type="project" value="TreeGrafter"/>
</dbReference>
<evidence type="ECO:0000256" key="3">
    <source>
        <dbReference type="ARBA" id="ARBA00007532"/>
    </source>
</evidence>
<dbReference type="GO" id="GO:0050660">
    <property type="term" value="F:flavin adenine dinucleotide binding"/>
    <property type="evidence" value="ECO:0007669"/>
    <property type="project" value="InterPro"/>
</dbReference>
<evidence type="ECO:0000259" key="11">
    <source>
        <dbReference type="Pfam" id="PF00070"/>
    </source>
</evidence>
<dbReference type="GO" id="GO:0034599">
    <property type="term" value="P:cellular response to oxidative stress"/>
    <property type="evidence" value="ECO:0007669"/>
    <property type="project" value="TreeGrafter"/>
</dbReference>